<dbReference type="RefSeq" id="WP_006983662.1">
    <property type="nucleotide sequence ID" value="NZ_ABVL01000039.1"/>
</dbReference>
<keyword evidence="3" id="KW-1185">Reference proteome</keyword>
<dbReference type="eggNOG" id="COG5573">
    <property type="taxonomic scope" value="Bacteria"/>
</dbReference>
<sequence length="141" mass="15857">MSVEAFFDTNVLVYCFEPREPAKQKRALEMIDRALREGTGIVSTQVVQEFLNLATRKFAHAFTGNDLRAFLDSVLAPLCQVFPDANLFRSALEVKDETGYSFYDSLIVAGALRAGCVRLYSEDLQDGRTIRGLRIENPFLV</sequence>
<comment type="caution">
    <text evidence="2">The sequence shown here is derived from an EMBL/GenBank/DDBJ whole genome shotgun (WGS) entry which is preliminary data.</text>
</comment>
<dbReference type="CDD" id="cd18692">
    <property type="entry name" value="PIN_VapC-like"/>
    <property type="match status" value="1"/>
</dbReference>
<evidence type="ECO:0000313" key="2">
    <source>
        <dbReference type="EMBL" id="EDY16155.1"/>
    </source>
</evidence>
<accession>B4DBQ3</accession>
<organism evidence="2 3">
    <name type="scientific">Chthoniobacter flavus Ellin428</name>
    <dbReference type="NCBI Taxonomy" id="497964"/>
    <lineage>
        <taxon>Bacteria</taxon>
        <taxon>Pseudomonadati</taxon>
        <taxon>Verrucomicrobiota</taxon>
        <taxon>Spartobacteria</taxon>
        <taxon>Chthoniobacterales</taxon>
        <taxon>Chthoniobacteraceae</taxon>
        <taxon>Chthoniobacter</taxon>
    </lineage>
</organism>
<dbReference type="InParanoid" id="B4DBQ3"/>
<protein>
    <submittedName>
        <fullName evidence="2">PilT protein domain protein</fullName>
    </submittedName>
</protein>
<dbReference type="Pfam" id="PF01850">
    <property type="entry name" value="PIN"/>
    <property type="match status" value="1"/>
</dbReference>
<reference evidence="2 3" key="1">
    <citation type="journal article" date="2011" name="J. Bacteriol.">
        <title>Genome sequence of Chthoniobacter flavus Ellin428, an aerobic heterotrophic soil bacterium.</title>
        <authorList>
            <person name="Kant R."/>
            <person name="van Passel M.W."/>
            <person name="Palva A."/>
            <person name="Lucas S."/>
            <person name="Lapidus A."/>
            <person name="Glavina Del Rio T."/>
            <person name="Dalin E."/>
            <person name="Tice H."/>
            <person name="Bruce D."/>
            <person name="Goodwin L."/>
            <person name="Pitluck S."/>
            <person name="Larimer F.W."/>
            <person name="Land M.L."/>
            <person name="Hauser L."/>
            <person name="Sangwan P."/>
            <person name="de Vos W.M."/>
            <person name="Janssen P.H."/>
            <person name="Smidt H."/>
        </authorList>
    </citation>
    <scope>NUCLEOTIDE SEQUENCE [LARGE SCALE GENOMIC DNA]</scope>
    <source>
        <strain evidence="2 3">Ellin428</strain>
    </source>
</reference>
<dbReference type="AlphaFoldDB" id="B4DBQ3"/>
<dbReference type="Proteomes" id="UP000005824">
    <property type="component" value="Unassembled WGS sequence"/>
</dbReference>
<evidence type="ECO:0000313" key="3">
    <source>
        <dbReference type="Proteomes" id="UP000005824"/>
    </source>
</evidence>
<name>B4DBQ3_9BACT</name>
<dbReference type="Gene3D" id="3.40.50.1010">
    <property type="entry name" value="5'-nuclease"/>
    <property type="match status" value="1"/>
</dbReference>
<dbReference type="SUPFAM" id="SSF88723">
    <property type="entry name" value="PIN domain-like"/>
    <property type="match status" value="1"/>
</dbReference>
<dbReference type="InterPro" id="IPR002716">
    <property type="entry name" value="PIN_dom"/>
</dbReference>
<dbReference type="InterPro" id="IPR029060">
    <property type="entry name" value="PIN-like_dom_sf"/>
</dbReference>
<gene>
    <name evidence="2" type="ORF">CfE428DRAFT_6344</name>
</gene>
<dbReference type="EMBL" id="ABVL01000039">
    <property type="protein sequence ID" value="EDY16155.1"/>
    <property type="molecule type" value="Genomic_DNA"/>
</dbReference>
<proteinExistence type="predicted"/>
<evidence type="ECO:0000259" key="1">
    <source>
        <dbReference type="Pfam" id="PF01850"/>
    </source>
</evidence>
<feature type="domain" description="PIN" evidence="1">
    <location>
        <begin position="6"/>
        <end position="123"/>
    </location>
</feature>
<dbReference type="STRING" id="497964.CfE428DRAFT_6344"/>